<evidence type="ECO:0000313" key="2">
    <source>
        <dbReference type="EMBL" id="CAH1398259.1"/>
    </source>
</evidence>
<reference evidence="2" key="1">
    <citation type="submission" date="2022-01" db="EMBL/GenBank/DDBJ databases">
        <authorList>
            <person name="King R."/>
        </authorList>
    </citation>
    <scope>NUCLEOTIDE SEQUENCE</scope>
</reference>
<gene>
    <name evidence="2" type="ORF">NEZAVI_LOCUS7946</name>
</gene>
<dbReference type="Proteomes" id="UP001152798">
    <property type="component" value="Chromosome 4"/>
</dbReference>
<keyword evidence="3" id="KW-1185">Reference proteome</keyword>
<feature type="region of interest" description="Disordered" evidence="1">
    <location>
        <begin position="23"/>
        <end position="51"/>
    </location>
</feature>
<evidence type="ECO:0000256" key="1">
    <source>
        <dbReference type="SAM" id="MobiDB-lite"/>
    </source>
</evidence>
<feature type="compositionally biased region" description="Basic residues" evidence="1">
    <location>
        <begin position="79"/>
        <end position="89"/>
    </location>
</feature>
<evidence type="ECO:0000313" key="3">
    <source>
        <dbReference type="Proteomes" id="UP001152798"/>
    </source>
</evidence>
<sequence>MEDGDIPKRVYENRIYHTRMVLQDAPGTGNGSIWMAKAPRGRKSRPIPGELGRDHYALECKAIHPREKQTTISSGTITSRRRKRTNKPQ</sequence>
<dbReference type="AlphaFoldDB" id="A0A9P0MM23"/>
<protein>
    <submittedName>
        <fullName evidence="2">Uncharacterized protein</fullName>
    </submittedName>
</protein>
<name>A0A9P0MM23_NEZVI</name>
<organism evidence="2 3">
    <name type="scientific">Nezara viridula</name>
    <name type="common">Southern green stink bug</name>
    <name type="synonym">Cimex viridulus</name>
    <dbReference type="NCBI Taxonomy" id="85310"/>
    <lineage>
        <taxon>Eukaryota</taxon>
        <taxon>Metazoa</taxon>
        <taxon>Ecdysozoa</taxon>
        <taxon>Arthropoda</taxon>
        <taxon>Hexapoda</taxon>
        <taxon>Insecta</taxon>
        <taxon>Pterygota</taxon>
        <taxon>Neoptera</taxon>
        <taxon>Paraneoptera</taxon>
        <taxon>Hemiptera</taxon>
        <taxon>Heteroptera</taxon>
        <taxon>Panheteroptera</taxon>
        <taxon>Pentatomomorpha</taxon>
        <taxon>Pentatomoidea</taxon>
        <taxon>Pentatomidae</taxon>
        <taxon>Pentatominae</taxon>
        <taxon>Nezara</taxon>
    </lineage>
</organism>
<feature type="region of interest" description="Disordered" evidence="1">
    <location>
        <begin position="63"/>
        <end position="89"/>
    </location>
</feature>
<accession>A0A9P0MM23</accession>
<dbReference type="EMBL" id="OV725080">
    <property type="protein sequence ID" value="CAH1398259.1"/>
    <property type="molecule type" value="Genomic_DNA"/>
</dbReference>
<proteinExistence type="predicted"/>